<protein>
    <recommendedName>
        <fullName evidence="3">Squalene cyclase C-terminal domain-containing protein</fullName>
    </recommendedName>
</protein>
<dbReference type="Proteomes" id="UP000000483">
    <property type="component" value="Chromosome"/>
</dbReference>
<dbReference type="STRING" id="880072.Desac_1936"/>
<reference evidence="2" key="2">
    <citation type="submission" date="2011-03" db="EMBL/GenBank/DDBJ databases">
        <title>The complete genome of Desulfobacca acetoxidans DSM 11109.</title>
        <authorList>
            <consortium name="US DOE Joint Genome Institute (JGI-PGF)"/>
            <person name="Lucas S."/>
            <person name="Copeland A."/>
            <person name="Lapidus A."/>
            <person name="Bruce D."/>
            <person name="Goodwin L."/>
            <person name="Pitluck S."/>
            <person name="Peters L."/>
            <person name="Kyrpides N."/>
            <person name="Mavromatis K."/>
            <person name="Ivanova N."/>
            <person name="Ovchinnikova G."/>
            <person name="Teshima H."/>
            <person name="Detter J.C."/>
            <person name="Han C."/>
            <person name="Land M."/>
            <person name="Hauser L."/>
            <person name="Markowitz V."/>
            <person name="Cheng J.-F."/>
            <person name="Hugenholtz P."/>
            <person name="Woyke T."/>
            <person name="Wu D."/>
            <person name="Spring S."/>
            <person name="Schueler E."/>
            <person name="Brambilla E."/>
            <person name="Klenk H.-P."/>
            <person name="Eisen J.A."/>
        </authorList>
    </citation>
    <scope>NUCLEOTIDE SEQUENCE [LARGE SCALE GENOMIC DNA]</scope>
    <source>
        <strain evidence="2">ATCC 700848 / DSM 11109 / ASRB2</strain>
    </source>
</reference>
<dbReference type="SUPFAM" id="SSF48239">
    <property type="entry name" value="Terpenoid cyclases/Protein prenyltransferases"/>
    <property type="match status" value="1"/>
</dbReference>
<dbReference type="EMBL" id="CP002629">
    <property type="protein sequence ID" value="AEB09770.1"/>
    <property type="molecule type" value="Genomic_DNA"/>
</dbReference>
<keyword evidence="2" id="KW-1185">Reference proteome</keyword>
<dbReference type="AlphaFoldDB" id="F2ND46"/>
<sequence>MLINNNINNMDILTATLISALRGKLVVDQSLENQSHTHSRPDLQAWTILALQAAGAGAEELHPLRNRLIANQWPDGRVSLGSDHPTAFWPTPLAVLAWNQAPEFQEAQLRAITFLLNATGYHFPRPSGGIIGHDSALKGWPWIEATHSWVIPTSLTVIALKGAGWGDHVRVVEAKRLLLDRQLPDGGWNYGNTSVFGQKLHPMPESTGVALNALADIATSNEVASSLTYLRNRISRIRTPLSLSWGLMGLEAWGEKLPKKVELLYECWQRQQLYGTYDASAISQMLLALTTSKDIHSLCTRFTPEYGKELPPEVG</sequence>
<dbReference type="KEGG" id="dao:Desac_1936"/>
<accession>F2ND46</accession>
<evidence type="ECO:0008006" key="3">
    <source>
        <dbReference type="Google" id="ProtNLM"/>
    </source>
</evidence>
<dbReference type="eggNOG" id="COG1657">
    <property type="taxonomic scope" value="Bacteria"/>
</dbReference>
<reference evidence="1 2" key="1">
    <citation type="journal article" date="2011" name="Stand. Genomic Sci.">
        <title>Complete genome sequence of the acetate-degrading sulfate reducer Desulfobacca acetoxidans type strain (ASRB2).</title>
        <authorList>
            <person name="Goker M."/>
            <person name="Teshima H."/>
            <person name="Lapidus A."/>
            <person name="Nolan M."/>
            <person name="Lucas S."/>
            <person name="Hammon N."/>
            <person name="Deshpande S."/>
            <person name="Cheng J.F."/>
            <person name="Tapia R."/>
            <person name="Han C."/>
            <person name="Goodwin L."/>
            <person name="Pitluck S."/>
            <person name="Huntemann M."/>
            <person name="Liolios K."/>
            <person name="Ivanova N."/>
            <person name="Pagani I."/>
            <person name="Mavromatis K."/>
            <person name="Ovchinikova G."/>
            <person name="Pati A."/>
            <person name="Chen A."/>
            <person name="Palaniappan K."/>
            <person name="Land M."/>
            <person name="Hauser L."/>
            <person name="Brambilla E.M."/>
            <person name="Rohde M."/>
            <person name="Spring S."/>
            <person name="Detter J.C."/>
            <person name="Woyke T."/>
            <person name="Bristow J."/>
            <person name="Eisen J.A."/>
            <person name="Markowitz V."/>
            <person name="Hugenholtz P."/>
            <person name="Kyrpides N.C."/>
            <person name="Klenk H.P."/>
        </authorList>
    </citation>
    <scope>NUCLEOTIDE SEQUENCE [LARGE SCALE GENOMIC DNA]</scope>
    <source>
        <strain evidence="2">ATCC 700848 / DSM 11109 / ASRB2</strain>
    </source>
</reference>
<proteinExistence type="predicted"/>
<dbReference type="Gene3D" id="1.50.10.20">
    <property type="match status" value="1"/>
</dbReference>
<organism evidence="1 2">
    <name type="scientific">Desulfobacca acetoxidans (strain ATCC 700848 / DSM 11109 / ASRB2)</name>
    <dbReference type="NCBI Taxonomy" id="880072"/>
    <lineage>
        <taxon>Bacteria</taxon>
        <taxon>Pseudomonadati</taxon>
        <taxon>Thermodesulfobacteriota</taxon>
        <taxon>Desulfobaccia</taxon>
        <taxon>Desulfobaccales</taxon>
        <taxon>Desulfobaccaceae</taxon>
        <taxon>Desulfobacca</taxon>
    </lineage>
</organism>
<name>F2ND46_DESAR</name>
<dbReference type="InterPro" id="IPR008930">
    <property type="entry name" value="Terpenoid_cyclase/PrenylTrfase"/>
</dbReference>
<dbReference type="HOGENOM" id="CLU_075297_0_0_7"/>
<gene>
    <name evidence="1" type="ordered locus">Desac_1936</name>
</gene>
<evidence type="ECO:0000313" key="1">
    <source>
        <dbReference type="EMBL" id="AEB09770.1"/>
    </source>
</evidence>
<evidence type="ECO:0000313" key="2">
    <source>
        <dbReference type="Proteomes" id="UP000000483"/>
    </source>
</evidence>